<dbReference type="PANTHER" id="PTHR43098">
    <property type="entry name" value="L-ORNITHINE N(5)-MONOOXYGENASE-RELATED"/>
    <property type="match status" value="1"/>
</dbReference>
<keyword evidence="9" id="KW-1185">Reference proteome</keyword>
<dbReference type="Pfam" id="PF13450">
    <property type="entry name" value="NAD_binding_8"/>
    <property type="match status" value="1"/>
</dbReference>
<evidence type="ECO:0000256" key="5">
    <source>
        <dbReference type="ARBA" id="ARBA00022827"/>
    </source>
</evidence>
<dbReference type="Proteomes" id="UP000077002">
    <property type="component" value="Unassembled WGS sequence"/>
</dbReference>
<gene>
    <name evidence="8" type="ORF">AYO21_07089</name>
</gene>
<evidence type="ECO:0000256" key="1">
    <source>
        <dbReference type="ARBA" id="ARBA00001974"/>
    </source>
</evidence>
<dbReference type="EMBL" id="LVKK01000052">
    <property type="protein sequence ID" value="OAG38736.1"/>
    <property type="molecule type" value="Genomic_DNA"/>
</dbReference>
<comment type="cofactor">
    <cofactor evidence="1">
        <name>FAD</name>
        <dbReference type="ChEBI" id="CHEBI:57692"/>
    </cofactor>
</comment>
<dbReference type="Gene3D" id="3.50.50.60">
    <property type="entry name" value="FAD/NAD(P)-binding domain"/>
    <property type="match status" value="2"/>
</dbReference>
<evidence type="ECO:0000256" key="4">
    <source>
        <dbReference type="ARBA" id="ARBA00022630"/>
    </source>
</evidence>
<reference evidence="8 9" key="1">
    <citation type="submission" date="2016-03" db="EMBL/GenBank/DDBJ databases">
        <title>Draft genome sequence of the Fonsecaea monophora CBS 269.37.</title>
        <authorList>
            <person name="Bombassaro A."/>
            <person name="Vinicius W.A."/>
            <person name="De Hoog S."/>
            <person name="Sun J."/>
            <person name="Souza E.M."/>
            <person name="Raittz R.T."/>
            <person name="Costa F."/>
            <person name="Leao A.C."/>
            <person name="Tadra-Sfeir M.Z."/>
            <person name="Baura V."/>
            <person name="Balsanelli E."/>
            <person name="Pedrosa F.O."/>
            <person name="Moreno L.F."/>
            <person name="Steffens M.B."/>
            <person name="Xi L."/>
            <person name="Bocca A.L."/>
            <person name="Felipe M.S."/>
            <person name="Teixeira M."/>
            <person name="Telles Filho F.Q."/>
            <person name="Azevedo C.M."/>
            <person name="Gomes R."/>
            <person name="Vicente V.A."/>
        </authorList>
    </citation>
    <scope>NUCLEOTIDE SEQUENCE [LARGE SCALE GENOMIC DNA]</scope>
    <source>
        <strain evidence="8 9">CBS 269.37</strain>
    </source>
</reference>
<keyword evidence="5" id="KW-0274">FAD</keyword>
<evidence type="ECO:0000313" key="9">
    <source>
        <dbReference type="Proteomes" id="UP000077002"/>
    </source>
</evidence>
<name>A0A177F4K5_9EURO</name>
<evidence type="ECO:0000256" key="7">
    <source>
        <dbReference type="ARBA" id="ARBA00023002"/>
    </source>
</evidence>
<evidence type="ECO:0000313" key="8">
    <source>
        <dbReference type="EMBL" id="OAG38736.1"/>
    </source>
</evidence>
<evidence type="ECO:0000256" key="2">
    <source>
        <dbReference type="ARBA" id="ARBA00004721"/>
    </source>
</evidence>
<dbReference type="GO" id="GO:0016491">
    <property type="term" value="F:oxidoreductase activity"/>
    <property type="evidence" value="ECO:0007669"/>
    <property type="project" value="UniProtKB-KW"/>
</dbReference>
<dbReference type="RefSeq" id="XP_022510688.1">
    <property type="nucleotide sequence ID" value="XM_022657046.1"/>
</dbReference>
<comment type="caution">
    <text evidence="8">The sequence shown here is derived from an EMBL/GenBank/DDBJ whole genome shotgun (WGS) entry which is preliminary data.</text>
</comment>
<proteinExistence type="inferred from homology"/>
<keyword evidence="4" id="KW-0285">Flavoprotein</keyword>
<organism evidence="8 9">
    <name type="scientific">Fonsecaea monophora</name>
    <dbReference type="NCBI Taxonomy" id="254056"/>
    <lineage>
        <taxon>Eukaryota</taxon>
        <taxon>Fungi</taxon>
        <taxon>Dikarya</taxon>
        <taxon>Ascomycota</taxon>
        <taxon>Pezizomycotina</taxon>
        <taxon>Eurotiomycetes</taxon>
        <taxon>Chaetothyriomycetidae</taxon>
        <taxon>Chaetothyriales</taxon>
        <taxon>Herpotrichiellaceae</taxon>
        <taxon>Fonsecaea</taxon>
    </lineage>
</organism>
<dbReference type="PANTHER" id="PTHR43098:SF2">
    <property type="entry name" value="FAD-BINDING MONOOXYGENASE AUSB-RELATED"/>
    <property type="match status" value="1"/>
</dbReference>
<dbReference type="OrthoDB" id="66881at2759"/>
<dbReference type="InterPro" id="IPR050775">
    <property type="entry name" value="FAD-binding_Monooxygenases"/>
</dbReference>
<dbReference type="SUPFAM" id="SSF51905">
    <property type="entry name" value="FAD/NAD(P)-binding domain"/>
    <property type="match status" value="2"/>
</dbReference>
<comment type="similarity">
    <text evidence="3">Belongs to the FAD-binding monooxygenase family.</text>
</comment>
<keyword evidence="6" id="KW-0521">NADP</keyword>
<dbReference type="InterPro" id="IPR036188">
    <property type="entry name" value="FAD/NAD-bd_sf"/>
</dbReference>
<dbReference type="AlphaFoldDB" id="A0A177F4K5"/>
<comment type="pathway">
    <text evidence="2">Secondary metabolite biosynthesis; terpenoid biosynthesis.</text>
</comment>
<evidence type="ECO:0000256" key="6">
    <source>
        <dbReference type="ARBA" id="ARBA00022857"/>
    </source>
</evidence>
<accession>A0A177F4K5</accession>
<keyword evidence="7" id="KW-0560">Oxidoreductase</keyword>
<protein>
    <recommendedName>
        <fullName evidence="10">FAD/NAD(P)-binding domain-containing protein</fullName>
    </recommendedName>
</protein>
<sequence length="648" mass="72428">MAVVPPPISNGTGLHPARDEVLQHYEEFKASRINPLGSAQYIELEAAASQRFEALAEDPWVDHAAINAQTPTLKDGDDVKIIILGAGFGGLLYGARLVEAGFRPEDIRLIDTAGGFGGTWYWNRYPGLMCDVESYVYAPLLEETNYMPKHRYSYGTELKEQADRIAQKYGLTGFFRAYVESATWDDQRKRWAIKVEENRGPGQDKVHLTVYAQFVISATGFLNHPKVPNVPGLENFEGEMFHTARWTYRVTGGSPEDPSLTRLKGKRVGIIGTGATSIQATPELAKWAKELYVFQRTPSSVDVRGQRETDVDEWKSKIATHKGWQHDRCDNFLQWSVGLNPGEEDLVNDGWTHALSYIGFMGAPHDKPIQPEEVPNHIARLLAIDEDIAEQKRQRIAKLVKDPETAKALTPWYPTWCKRPCFHDDYLPTFNLPHVHLVSTLPRGIERGTSKGLVVNGKEYELDVLIFSTGYRPPGAGQAEPGSMGNMQFVGRDSLTMSKKWQTKGASTLHSFLTHDFPNLFLGGYVQIGNGQHATYIMDLKAQHLAYMLAEAHKGVKDSQRLTMEATEDAEEAWSQDVAKHAAWFAAYSICTPGFATNEGEDLKPLSLEETLRKARAAPHAQGLINFRDVLRRWREAGNMAGVDISTS</sequence>
<evidence type="ECO:0008006" key="10">
    <source>
        <dbReference type="Google" id="ProtNLM"/>
    </source>
</evidence>
<dbReference type="GeneID" id="34602245"/>
<evidence type="ECO:0000256" key="3">
    <source>
        <dbReference type="ARBA" id="ARBA00010139"/>
    </source>
</evidence>